<gene>
    <name evidence="2" type="ORF">GSCOC_T00037854001</name>
</gene>
<accession>A0A068UXD2</accession>
<evidence type="ECO:0000313" key="2">
    <source>
        <dbReference type="EMBL" id="CDP13081.1"/>
    </source>
</evidence>
<dbReference type="PhylomeDB" id="A0A068UXD2"/>
<dbReference type="STRING" id="49390.A0A068UXD2"/>
<feature type="domain" description="NB-ARC" evidence="1">
    <location>
        <begin position="1"/>
        <end position="53"/>
    </location>
</feature>
<dbReference type="InParanoid" id="A0A068UXD2"/>
<dbReference type="Gene3D" id="3.40.50.300">
    <property type="entry name" value="P-loop containing nucleotide triphosphate hydrolases"/>
    <property type="match status" value="1"/>
</dbReference>
<evidence type="ECO:0000313" key="3">
    <source>
        <dbReference type="Proteomes" id="UP000295252"/>
    </source>
</evidence>
<dbReference type="GO" id="GO:0043531">
    <property type="term" value="F:ADP binding"/>
    <property type="evidence" value="ECO:0007669"/>
    <property type="project" value="InterPro"/>
</dbReference>
<reference evidence="3" key="1">
    <citation type="journal article" date="2014" name="Science">
        <title>The coffee genome provides insight into the convergent evolution of caffeine biosynthesis.</title>
        <authorList>
            <person name="Denoeud F."/>
            <person name="Carretero-Paulet L."/>
            <person name="Dereeper A."/>
            <person name="Droc G."/>
            <person name="Guyot R."/>
            <person name="Pietrella M."/>
            <person name="Zheng C."/>
            <person name="Alberti A."/>
            <person name="Anthony F."/>
            <person name="Aprea G."/>
            <person name="Aury J.M."/>
            <person name="Bento P."/>
            <person name="Bernard M."/>
            <person name="Bocs S."/>
            <person name="Campa C."/>
            <person name="Cenci A."/>
            <person name="Combes M.C."/>
            <person name="Crouzillat D."/>
            <person name="Da Silva C."/>
            <person name="Daddiego L."/>
            <person name="De Bellis F."/>
            <person name="Dussert S."/>
            <person name="Garsmeur O."/>
            <person name="Gayraud T."/>
            <person name="Guignon V."/>
            <person name="Jahn K."/>
            <person name="Jamilloux V."/>
            <person name="Joet T."/>
            <person name="Labadie K."/>
            <person name="Lan T."/>
            <person name="Leclercq J."/>
            <person name="Lepelley M."/>
            <person name="Leroy T."/>
            <person name="Li L.T."/>
            <person name="Librado P."/>
            <person name="Lopez L."/>
            <person name="Munoz A."/>
            <person name="Noel B."/>
            <person name="Pallavicini A."/>
            <person name="Perrotta G."/>
            <person name="Poncet V."/>
            <person name="Pot D."/>
            <person name="Priyono X."/>
            <person name="Rigoreau M."/>
            <person name="Rouard M."/>
            <person name="Rozas J."/>
            <person name="Tranchant-Dubreuil C."/>
            <person name="VanBuren R."/>
            <person name="Zhang Q."/>
            <person name="Andrade A.C."/>
            <person name="Argout X."/>
            <person name="Bertrand B."/>
            <person name="de Kochko A."/>
            <person name="Graziosi G."/>
            <person name="Henry R.J."/>
            <person name="Jayarama X."/>
            <person name="Ming R."/>
            <person name="Nagai C."/>
            <person name="Rounsley S."/>
            <person name="Sankoff D."/>
            <person name="Giuliano G."/>
            <person name="Albert V.A."/>
            <person name="Wincker P."/>
            <person name="Lashermes P."/>
        </authorList>
    </citation>
    <scope>NUCLEOTIDE SEQUENCE [LARGE SCALE GENOMIC DNA]</scope>
    <source>
        <strain evidence="3">cv. DH200-94</strain>
    </source>
</reference>
<dbReference type="Proteomes" id="UP000295252">
    <property type="component" value="Chromosome I"/>
</dbReference>
<dbReference type="Pfam" id="PF00931">
    <property type="entry name" value="NB-ARC"/>
    <property type="match status" value="1"/>
</dbReference>
<proteinExistence type="predicted"/>
<dbReference type="Gramene" id="CDP13081">
    <property type="protein sequence ID" value="CDP13081"/>
    <property type="gene ID" value="GSCOC_T00037854001"/>
</dbReference>
<dbReference type="OrthoDB" id="972011at2759"/>
<dbReference type="InterPro" id="IPR027417">
    <property type="entry name" value="P-loop_NTPase"/>
</dbReference>
<protein>
    <recommendedName>
        <fullName evidence="1">NB-ARC domain-containing protein</fullName>
    </recommendedName>
</protein>
<keyword evidence="3" id="KW-1185">Reference proteome</keyword>
<organism evidence="2 3">
    <name type="scientific">Coffea canephora</name>
    <name type="common">Robusta coffee</name>
    <dbReference type="NCBI Taxonomy" id="49390"/>
    <lineage>
        <taxon>Eukaryota</taxon>
        <taxon>Viridiplantae</taxon>
        <taxon>Streptophyta</taxon>
        <taxon>Embryophyta</taxon>
        <taxon>Tracheophyta</taxon>
        <taxon>Spermatophyta</taxon>
        <taxon>Magnoliopsida</taxon>
        <taxon>eudicotyledons</taxon>
        <taxon>Gunneridae</taxon>
        <taxon>Pentapetalae</taxon>
        <taxon>asterids</taxon>
        <taxon>lamiids</taxon>
        <taxon>Gentianales</taxon>
        <taxon>Rubiaceae</taxon>
        <taxon>Ixoroideae</taxon>
        <taxon>Gardenieae complex</taxon>
        <taxon>Bertiereae - Coffeeae clade</taxon>
        <taxon>Coffeeae</taxon>
        <taxon>Coffea</taxon>
    </lineage>
</organism>
<dbReference type="SUPFAM" id="SSF52540">
    <property type="entry name" value="P-loop containing nucleoside triphosphate hydrolases"/>
    <property type="match status" value="1"/>
</dbReference>
<dbReference type="InterPro" id="IPR002182">
    <property type="entry name" value="NB-ARC"/>
</dbReference>
<evidence type="ECO:0000259" key="1">
    <source>
        <dbReference type="Pfam" id="PF00931"/>
    </source>
</evidence>
<dbReference type="AlphaFoldDB" id="A0A068UXD2"/>
<dbReference type="EMBL" id="HG739157">
    <property type="protein sequence ID" value="CDP13081.1"/>
    <property type="molecule type" value="Genomic_DNA"/>
</dbReference>
<name>A0A068UXD2_COFCA</name>
<sequence>MGGLGKTTLAKSIFNNLKINENFGIKSWVCVPREIEIVELFKFILESLTRTKVGVDVWNCEQEL</sequence>